<organism evidence="3 4">
    <name type="scientific">Papio anubis</name>
    <name type="common">Olive baboon</name>
    <dbReference type="NCBI Taxonomy" id="9555"/>
    <lineage>
        <taxon>Eukaryota</taxon>
        <taxon>Metazoa</taxon>
        <taxon>Chordata</taxon>
        <taxon>Craniata</taxon>
        <taxon>Vertebrata</taxon>
        <taxon>Euteleostomi</taxon>
        <taxon>Mammalia</taxon>
        <taxon>Eutheria</taxon>
        <taxon>Euarchontoglires</taxon>
        <taxon>Primates</taxon>
        <taxon>Haplorrhini</taxon>
        <taxon>Catarrhini</taxon>
        <taxon>Cercopithecidae</taxon>
        <taxon>Cercopithecinae</taxon>
        <taxon>Papio</taxon>
    </lineage>
</organism>
<dbReference type="PROSITE" id="PS50838">
    <property type="entry name" value="MAGE"/>
    <property type="match status" value="1"/>
</dbReference>
<evidence type="ECO:0000313" key="4">
    <source>
        <dbReference type="Proteomes" id="UP000028761"/>
    </source>
</evidence>
<sequence length="466" mass="52363">MNSGEKPLQNVRVHPAPQESELSSVDRGVPGSDTCKGKEHKRRLMEGPSQNCGVLWSPFLTICYCRLQKDCDHEDHPEFQLEILRKQDLDVRGAGSGKQRAPHLLPFCPHSCLFCLTTAIMPRGHKSKLRAREKRRKAREETQGLKAAEATAAEKEECPPSPVLGDTPASSPAASIPQKPQGASPTTTAAAAVSCTESDEGAKSQGEENASSSQGTTSTEKSVKDPVAWEAGMLMHFMLHKYKMREPIMKADMLKFVDEKYKDHFPEILSRASHRLELVFGLDLKEDNPSGHTYTLVSKLNLTNDGNLSNDWDFPRNGLLMPLLGVIFLNGNSATEEEIWKFMNMLGAYDGEEHVIYGEPRKFITQDLVKEKYLKYKRVPNSHPPRYQFLWGPRAYTETTKMKVLEFLAKVNGTTPRDFPSHYEEALRDEEERARVRSSVRARRRTTAAAFRGRSRAAFSNSSQPM</sequence>
<dbReference type="InterPro" id="IPR021072">
    <property type="entry name" value="MAGE_N"/>
</dbReference>
<dbReference type="SMART" id="SM01392">
    <property type="entry name" value="MAGE_N"/>
    <property type="match status" value="1"/>
</dbReference>
<name>A0A8I5NVY2_PAPAN</name>
<dbReference type="InterPro" id="IPR002190">
    <property type="entry name" value="MHD_dom"/>
</dbReference>
<feature type="region of interest" description="Disordered" evidence="1">
    <location>
        <begin position="126"/>
        <end position="223"/>
    </location>
</feature>
<evidence type="ECO:0000259" key="2">
    <source>
        <dbReference type="PROSITE" id="PS50838"/>
    </source>
</evidence>
<dbReference type="GO" id="GO:0005634">
    <property type="term" value="C:nucleus"/>
    <property type="evidence" value="ECO:0007669"/>
    <property type="project" value="TreeGrafter"/>
</dbReference>
<reference evidence="3 4" key="1">
    <citation type="submission" date="2012-03" db="EMBL/GenBank/DDBJ databases">
        <title>Whole Genome Assembly of Papio anubis.</title>
        <authorList>
            <person name="Liu Y.L."/>
            <person name="Abraham K.A."/>
            <person name="Akbar H.A."/>
            <person name="Ali S.A."/>
            <person name="Anosike U.A."/>
            <person name="Aqrawi P.A."/>
            <person name="Arias F.A."/>
            <person name="Attaway T.A."/>
            <person name="Awwad R.A."/>
            <person name="Babu C.B."/>
            <person name="Bandaranaike D.B."/>
            <person name="Battles P.B."/>
            <person name="Bell A.B."/>
            <person name="Beltran B.B."/>
            <person name="Berhane-Mersha D.B."/>
            <person name="Bess C.B."/>
            <person name="Bickham C.B."/>
            <person name="Bolden T.B."/>
            <person name="Carter K.C."/>
            <person name="Chau D.C."/>
            <person name="Chavez A.C."/>
            <person name="Clerc-Blankenburg K.C."/>
            <person name="Coyle M.C."/>
            <person name="Dao M.D."/>
            <person name="Davila M.L.D."/>
            <person name="Davy-Carroll L.D."/>
            <person name="Denson S.D."/>
            <person name="Dinh H.D."/>
            <person name="Fernandez S.F."/>
            <person name="Fernando P.F."/>
            <person name="Forbes L.F."/>
            <person name="Francis C.F."/>
            <person name="Francisco L.F."/>
            <person name="Fu Q.F."/>
            <person name="Garcia-Iii R.G."/>
            <person name="Garrett T.G."/>
            <person name="Gross S.G."/>
            <person name="Gubbala S.G."/>
            <person name="Hirani K.H."/>
            <person name="Hogues M.H."/>
            <person name="Hollins B.H."/>
            <person name="Jackson L.J."/>
            <person name="Javaid M.J."/>
            <person name="Jhangiani S.J."/>
            <person name="Johnson A.J."/>
            <person name="Johnson B.J."/>
            <person name="Jones J.J."/>
            <person name="Joshi V.J."/>
            <person name="Kalu J.K."/>
            <person name="Khan N.K."/>
            <person name="Korchina V.K."/>
            <person name="Kovar C.K."/>
            <person name="Lago L.L."/>
            <person name="Lara F.L."/>
            <person name="Le T.-K.L."/>
            <person name="Lee S.L."/>
            <person name="Legall-Iii F.L."/>
            <person name="Lemon S.L."/>
            <person name="Liu J.L."/>
            <person name="Liu Y.-S.L."/>
            <person name="Liyanage D.L."/>
            <person name="Lopez J.L."/>
            <person name="Lorensuhewa L.L."/>
            <person name="Mata R.M."/>
            <person name="Mathew T.M."/>
            <person name="Mercado C.M."/>
            <person name="Mercado I.M."/>
            <person name="Morales K.M."/>
            <person name="Morgan M.M."/>
            <person name="Munidasa M.M."/>
            <person name="Ngo D.N."/>
            <person name="Nguyen L.N."/>
            <person name="Nguyen T.N."/>
            <person name="Nguyen N.N."/>
            <person name="Obregon M.O."/>
            <person name="Okwuonu G.O."/>
            <person name="Ongeri F.O."/>
            <person name="Onwere C.O."/>
            <person name="Osifeso I.O."/>
            <person name="Parra A.P."/>
            <person name="Patil S.P."/>
            <person name="Perez A.P."/>
            <person name="Perez Y.P."/>
            <person name="Pham C.P."/>
            <person name="Pu L.-L.P."/>
            <person name="Puazo M.P."/>
            <person name="Quiroz J.Q."/>
            <person name="Rouhana J.R."/>
            <person name="Ruiz M.R."/>
            <person name="Ruiz S.-J.R."/>
            <person name="Saada N.S."/>
            <person name="Santibanez J.S."/>
            <person name="Scheel M.S."/>
            <person name="Schneider B.S."/>
            <person name="Simmons D.S."/>
            <person name="Sisson I.S."/>
            <person name="Tang L.-Y.T."/>
            <person name="Thornton R.T."/>
            <person name="Tisius J.T."/>
            <person name="Toledanes G.T."/>
            <person name="Trejos Z.T."/>
            <person name="Usmani K.U."/>
            <person name="Varghese R.V."/>
            <person name="Vattathil S.V."/>
            <person name="Vee V.V."/>
            <person name="Walker D.W."/>
            <person name="Weissenberger G.W."/>
            <person name="White C.W."/>
            <person name="Williams A.W."/>
            <person name="Woodworth J.W."/>
            <person name="Wright R.W."/>
            <person name="Zhu Y.Z."/>
            <person name="Han Y.H."/>
            <person name="Newsham I.N."/>
            <person name="Nazareth L.N."/>
            <person name="Worley K.W."/>
            <person name="Muzny D.M."/>
            <person name="Rogers J.R."/>
            <person name="Gibbs R.G."/>
        </authorList>
    </citation>
    <scope>NUCLEOTIDE SEQUENCE [LARGE SCALE GENOMIC DNA]</scope>
</reference>
<dbReference type="FunFam" id="1.10.10.1210:FF:000001">
    <property type="entry name" value="melanoma-associated antigen D1"/>
    <property type="match status" value="1"/>
</dbReference>
<keyword evidence="4" id="KW-1185">Reference proteome</keyword>
<feature type="domain" description="MAGE" evidence="2">
    <location>
        <begin position="227"/>
        <end position="426"/>
    </location>
</feature>
<dbReference type="FunFam" id="1.10.10.1200:FF:000007">
    <property type="entry name" value="Melanoma-associated antigen C2"/>
    <property type="match status" value="1"/>
</dbReference>
<dbReference type="PANTHER" id="PTHR11736:SF164">
    <property type="entry name" value="MELANOMA-ASSOCIATED ANTIGEN B1"/>
    <property type="match status" value="1"/>
</dbReference>
<dbReference type="SMART" id="SM01373">
    <property type="entry name" value="MAGE"/>
    <property type="match status" value="1"/>
</dbReference>
<feature type="compositionally biased region" description="Polar residues" evidence="1">
    <location>
        <begin position="207"/>
        <end position="220"/>
    </location>
</feature>
<reference evidence="3" key="2">
    <citation type="submission" date="2025-08" db="UniProtKB">
        <authorList>
            <consortium name="Ensembl"/>
        </authorList>
    </citation>
    <scope>IDENTIFICATION</scope>
</reference>
<dbReference type="GO" id="GO:0000122">
    <property type="term" value="P:negative regulation of transcription by RNA polymerase II"/>
    <property type="evidence" value="ECO:0007669"/>
    <property type="project" value="TreeGrafter"/>
</dbReference>
<dbReference type="PANTHER" id="PTHR11736">
    <property type="entry name" value="MELANOMA-ASSOCIATED ANTIGEN MAGE ANTIGEN"/>
    <property type="match status" value="1"/>
</dbReference>
<gene>
    <name evidence="3" type="primary">MAGEB1</name>
</gene>
<reference evidence="3" key="3">
    <citation type="submission" date="2025-09" db="UniProtKB">
        <authorList>
            <consortium name="Ensembl"/>
        </authorList>
    </citation>
    <scope>IDENTIFICATION</scope>
</reference>
<proteinExistence type="predicted"/>
<dbReference type="Gene3D" id="1.10.10.1200">
    <property type="entry name" value="MAGE homology domain, winged helix WH1 motif"/>
    <property type="match status" value="1"/>
</dbReference>
<dbReference type="InterPro" id="IPR041899">
    <property type="entry name" value="MAGE_WH2"/>
</dbReference>
<dbReference type="Ensembl" id="ENSPANT00000081318.1">
    <property type="protein sequence ID" value="ENSPANP00000060280.1"/>
    <property type="gene ID" value="ENSPANG00000040601.1"/>
</dbReference>
<protein>
    <submittedName>
        <fullName evidence="3">MAGE family member B1</fullName>
    </submittedName>
</protein>
<dbReference type="GeneTree" id="ENSGT00940000166106"/>
<feature type="compositionally biased region" description="Basic residues" evidence="1">
    <location>
        <begin position="126"/>
        <end position="137"/>
    </location>
</feature>
<evidence type="ECO:0000313" key="3">
    <source>
        <dbReference type="Ensembl" id="ENSPANP00000060280.1"/>
    </source>
</evidence>
<dbReference type="Proteomes" id="UP000028761">
    <property type="component" value="Chromosome X"/>
</dbReference>
<dbReference type="Pfam" id="PF01454">
    <property type="entry name" value="MAGE"/>
    <property type="match status" value="1"/>
</dbReference>
<dbReference type="Gene3D" id="1.10.10.1210">
    <property type="entry name" value="MAGE homology domain, winged helix WH2 motif"/>
    <property type="match status" value="1"/>
</dbReference>
<dbReference type="Pfam" id="PF12440">
    <property type="entry name" value="MAGE_N"/>
    <property type="match status" value="1"/>
</dbReference>
<accession>A0A8I5NVY2</accession>
<dbReference type="InterPro" id="IPR037445">
    <property type="entry name" value="MAGE"/>
</dbReference>
<feature type="region of interest" description="Disordered" evidence="1">
    <location>
        <begin position="1"/>
        <end position="42"/>
    </location>
</feature>
<dbReference type="OMA" id="KDPIAWE"/>
<dbReference type="InterPro" id="IPR041898">
    <property type="entry name" value="MAGE_WH1"/>
</dbReference>
<dbReference type="AlphaFoldDB" id="A0A8I5NVY2"/>
<evidence type="ECO:0000256" key="1">
    <source>
        <dbReference type="SAM" id="MobiDB-lite"/>
    </source>
</evidence>